<protein>
    <recommendedName>
        <fullName evidence="3">Na(+)-translocating NADH-quinone reductase subunit B</fullName>
    </recommendedName>
</protein>
<dbReference type="Pfam" id="PF20090">
    <property type="entry name" value="DUF6482"/>
    <property type="match status" value="1"/>
</dbReference>
<dbReference type="EMBL" id="CCJV01000137">
    <property type="protein sequence ID" value="CDT59675.1"/>
    <property type="molecule type" value="Genomic_DNA"/>
</dbReference>
<sequence>MEFVMNLLIESFEGGIYLAYQVVGEQKQLIKDDHQHPMKFLSVNQARDHFSDQGVASATLIHNSAYDEMCGEHCGSTQPFEINLKWS</sequence>
<proteinExistence type="predicted"/>
<name>A0A822N627_9VIBR</name>
<dbReference type="AlphaFoldDB" id="A0A822N627"/>
<evidence type="ECO:0000313" key="1">
    <source>
        <dbReference type="EMBL" id="CDT59675.1"/>
    </source>
</evidence>
<reference evidence="2" key="1">
    <citation type="submission" date="2014-06" db="EMBL/GenBank/DDBJ databases">
        <authorList>
            <person name="Le Roux Frederique"/>
        </authorList>
    </citation>
    <scope>NUCLEOTIDE SEQUENCE [LARGE SCALE GENOMIC DNA]</scope>
    <source>
        <strain evidence="2">J5-5</strain>
    </source>
</reference>
<gene>
    <name evidence="1" type="ORF">VCR5J5_730001</name>
</gene>
<evidence type="ECO:0000313" key="2">
    <source>
        <dbReference type="Proteomes" id="UP000049495"/>
    </source>
</evidence>
<accession>A0A822N627</accession>
<comment type="caution">
    <text evidence="1">The sequence shown here is derived from an EMBL/GenBank/DDBJ whole genome shotgun (WGS) entry which is preliminary data.</text>
</comment>
<evidence type="ECO:0008006" key="3">
    <source>
        <dbReference type="Google" id="ProtNLM"/>
    </source>
</evidence>
<dbReference type="Proteomes" id="UP000049495">
    <property type="component" value="Unassembled WGS sequence"/>
</dbReference>
<dbReference type="InterPro" id="IPR045508">
    <property type="entry name" value="DUF6482"/>
</dbReference>
<organism evidence="1 2">
    <name type="scientific">Vibrio crassostreae</name>
    <dbReference type="NCBI Taxonomy" id="246167"/>
    <lineage>
        <taxon>Bacteria</taxon>
        <taxon>Pseudomonadati</taxon>
        <taxon>Pseudomonadota</taxon>
        <taxon>Gammaproteobacteria</taxon>
        <taxon>Vibrionales</taxon>
        <taxon>Vibrionaceae</taxon>
        <taxon>Vibrio</taxon>
    </lineage>
</organism>